<evidence type="ECO:0000313" key="2">
    <source>
        <dbReference type="EMBL" id="KAA3673003.1"/>
    </source>
</evidence>
<name>A0A5J4NC43_9TREM</name>
<feature type="transmembrane region" description="Helical" evidence="1">
    <location>
        <begin position="20"/>
        <end position="40"/>
    </location>
</feature>
<organism evidence="2 3">
    <name type="scientific">Paragonimus westermani</name>
    <dbReference type="NCBI Taxonomy" id="34504"/>
    <lineage>
        <taxon>Eukaryota</taxon>
        <taxon>Metazoa</taxon>
        <taxon>Spiralia</taxon>
        <taxon>Lophotrochozoa</taxon>
        <taxon>Platyhelminthes</taxon>
        <taxon>Trematoda</taxon>
        <taxon>Digenea</taxon>
        <taxon>Plagiorchiida</taxon>
        <taxon>Troglotremata</taxon>
        <taxon>Troglotrematidae</taxon>
        <taxon>Paragonimus</taxon>
    </lineage>
</organism>
<comment type="caution">
    <text evidence="2">The sequence shown here is derived from an EMBL/GenBank/DDBJ whole genome shotgun (WGS) entry which is preliminary data.</text>
</comment>
<dbReference type="Proteomes" id="UP000324629">
    <property type="component" value="Unassembled WGS sequence"/>
</dbReference>
<sequence>MKLNFSWCSSSELKGQQIIMKISVLPFCLVLFLFCATYVFEKTAVDHGSRGISKSLQDNGQFPHRPNFADIIIIIDSNT</sequence>
<keyword evidence="3" id="KW-1185">Reference proteome</keyword>
<keyword evidence="1" id="KW-1133">Transmembrane helix</keyword>
<keyword evidence="1" id="KW-0812">Transmembrane</keyword>
<keyword evidence="1" id="KW-0472">Membrane</keyword>
<protein>
    <submittedName>
        <fullName evidence="2">Uncharacterized protein</fullName>
    </submittedName>
</protein>
<evidence type="ECO:0000256" key="1">
    <source>
        <dbReference type="SAM" id="Phobius"/>
    </source>
</evidence>
<evidence type="ECO:0000313" key="3">
    <source>
        <dbReference type="Proteomes" id="UP000324629"/>
    </source>
</evidence>
<accession>A0A5J4NC43</accession>
<reference evidence="2 3" key="1">
    <citation type="journal article" date="2019" name="Gigascience">
        <title>Whole-genome sequence of the oriental lung fluke Paragonimus westermani.</title>
        <authorList>
            <person name="Oey H."/>
            <person name="Zakrzewski M."/>
            <person name="Narain K."/>
            <person name="Devi K.R."/>
            <person name="Agatsuma T."/>
            <person name="Nawaratna S."/>
            <person name="Gobert G.N."/>
            <person name="Jones M.K."/>
            <person name="Ragan M.A."/>
            <person name="McManus D.P."/>
            <person name="Krause L."/>
        </authorList>
    </citation>
    <scope>NUCLEOTIDE SEQUENCE [LARGE SCALE GENOMIC DNA]</scope>
    <source>
        <strain evidence="2 3">IND2009</strain>
    </source>
</reference>
<dbReference type="EMBL" id="QNGE01004322">
    <property type="protein sequence ID" value="KAA3673003.1"/>
    <property type="molecule type" value="Genomic_DNA"/>
</dbReference>
<gene>
    <name evidence="2" type="ORF">DEA37_0001582</name>
</gene>
<dbReference type="AlphaFoldDB" id="A0A5J4NC43"/>
<proteinExistence type="predicted"/>